<evidence type="ECO:0000313" key="2">
    <source>
        <dbReference type="EMBL" id="CRF42357.1"/>
    </source>
</evidence>
<reference evidence="5 6" key="3">
    <citation type="submission" date="2014-12" db="EMBL/GenBank/DDBJ databases">
        <authorList>
            <person name="Jaenicke S."/>
        </authorList>
    </citation>
    <scope>NUCLEOTIDE SEQUENCE [LARGE SCALE GENOMIC DNA]</scope>
</reference>
<dbReference type="Proteomes" id="UP000041394">
    <property type="component" value="Unassembled WGS sequence"/>
</dbReference>
<dbReference type="Proteomes" id="UP000045175">
    <property type="component" value="Unassembled WGS sequence"/>
</dbReference>
<dbReference type="STRING" id="1578720.HAL011_07440"/>
<protein>
    <submittedName>
        <fullName evidence="2">Uncharacterized protein</fullName>
    </submittedName>
</protein>
<dbReference type="EMBL" id="CDMH01000023">
    <property type="protein sequence ID" value="CRF42357.1"/>
    <property type="molecule type" value="Genomic_DNA"/>
</dbReference>
<accession>A0A0K2X785</accession>
<dbReference type="RefSeq" id="WP_197271823.1">
    <property type="nucleotide sequence ID" value="NZ_CDMN01000047.1"/>
</dbReference>
<sequence>MLVDENKTSYQEQILQNKTQKKTLNLLPRKVERYSSVLDCLPTSVIAVCKRS</sequence>
<evidence type="ECO:0000313" key="4">
    <source>
        <dbReference type="Proteomes" id="UP000038622"/>
    </source>
</evidence>
<keyword evidence="4" id="KW-1185">Reference proteome</keyword>
<evidence type="ECO:0000313" key="5">
    <source>
        <dbReference type="Proteomes" id="UP000041394"/>
    </source>
</evidence>
<dbReference type="EMBL" id="CDMN01000047">
    <property type="protein sequence ID" value="CRF44612.1"/>
    <property type="molecule type" value="Genomic_DNA"/>
</dbReference>
<name>A0A0K2X785_9HELI</name>
<dbReference type="EMBL" id="CDML01000024">
    <property type="protein sequence ID" value="CRF40968.1"/>
    <property type="molecule type" value="Genomic_DNA"/>
</dbReference>
<evidence type="ECO:0000313" key="1">
    <source>
        <dbReference type="EMBL" id="CRF40968.1"/>
    </source>
</evidence>
<dbReference type="AlphaFoldDB" id="A0A0K2X785"/>
<gene>
    <name evidence="1" type="ORF">HAL011_07440</name>
    <name evidence="2" type="ORF">HAL013_05270</name>
    <name evidence="3" type="ORF">HAL09_12060</name>
</gene>
<evidence type="ECO:0000313" key="6">
    <source>
        <dbReference type="Proteomes" id="UP000045175"/>
    </source>
</evidence>
<reference evidence="4" key="2">
    <citation type="submission" date="2014-12" db="EMBL/GenBank/DDBJ databases">
        <authorList>
            <person name="Smet A."/>
        </authorList>
    </citation>
    <scope>NUCLEOTIDE SEQUENCE [LARGE SCALE GENOMIC DNA]</scope>
</reference>
<evidence type="ECO:0000313" key="3">
    <source>
        <dbReference type="EMBL" id="CRF44612.1"/>
    </source>
</evidence>
<reference evidence="2" key="1">
    <citation type="submission" date="2014-12" db="EMBL/GenBank/DDBJ databases">
        <title>Whole genome sequences of four Staphylococcus schleiferi canine isolates.</title>
        <authorList>
            <person name="Misic A.M."/>
            <person name="Cain C."/>
            <person name="Morris D.O."/>
            <person name="Rankin S."/>
            <person name="Beiting D."/>
        </authorList>
    </citation>
    <scope>NUCLEOTIDE SEQUENCE</scope>
    <source>
        <strain evidence="1">ASB11</strain>
        <strain evidence="2">ASB13</strain>
        <strain evidence="3">ASB9</strain>
    </source>
</reference>
<proteinExistence type="predicted"/>
<dbReference type="Proteomes" id="UP000038622">
    <property type="component" value="Unassembled WGS sequence"/>
</dbReference>
<organism evidence="2 6">
    <name type="scientific">Helicobacter ailurogastricus</name>
    <dbReference type="NCBI Taxonomy" id="1578720"/>
    <lineage>
        <taxon>Bacteria</taxon>
        <taxon>Pseudomonadati</taxon>
        <taxon>Campylobacterota</taxon>
        <taxon>Epsilonproteobacteria</taxon>
        <taxon>Campylobacterales</taxon>
        <taxon>Helicobacteraceae</taxon>
        <taxon>Helicobacter</taxon>
    </lineage>
</organism>